<gene>
    <name evidence="9" type="primary">LOC106118795</name>
</gene>
<sequence length="463" mass="50392">MSYRDIRNFIEVMRVLGYPQAISMESFRSANWALLEPCVRWLAARLDPDVTLAGSGVTLEGRVAFVSHALELFHSLGNVKLSGKRVYGADGWAVRELLKAGRLLRDALRAPPPDDLRPHNAVLSYDVTAKISEIKRARSLATEITAQGAFLYDLLAKEANNKEQRDAALSRPLDMSSLEAGLARGVGVVRERVAAARAQAQSAEASAAALDAKLARRHADLQRAEKRLHTVQKIKPAYQSELSALEREIADLWEQYVVRYRCVEALKHQLSLLERAQAEAAEEQQAAILQLIHKYEAEDVLGKLHDTDEEESSSESKDSSIHQPRPAARPRTRLRINTAGTRLGSARRAFGAMGARDSLDDVRDEDDSRSPSPSHSDSDMQLFGAGGGVGEGRETREGGRWRPRPATRTLAAADDFADLIDDEEVAGPGAGLGAGGVAGGAGGRSSSSDSELRRADQLSDDEF</sequence>
<dbReference type="GeneID" id="106118795"/>
<dbReference type="RefSeq" id="XP_013168996.1">
    <property type="nucleotide sequence ID" value="XM_013313542.1"/>
</dbReference>
<comment type="subcellular location">
    <subcellularLocation>
        <location evidence="1">Cell projection</location>
        <location evidence="1">Cilium</location>
    </subcellularLocation>
</comment>
<comment type="similarity">
    <text evidence="2">Belongs to the CLUAP1 family.</text>
</comment>
<keyword evidence="3" id="KW-0970">Cilium biogenesis/degradation</keyword>
<dbReference type="PANTHER" id="PTHR21547:SF0">
    <property type="entry name" value="CLUSTERIN-ASSOCIATED PROTEIN 1"/>
    <property type="match status" value="1"/>
</dbReference>
<reference evidence="9" key="1">
    <citation type="submission" date="2025-08" db="UniProtKB">
        <authorList>
            <consortium name="RefSeq"/>
        </authorList>
    </citation>
    <scope>IDENTIFICATION</scope>
</reference>
<dbReference type="Proteomes" id="UP000694872">
    <property type="component" value="Unplaced"/>
</dbReference>
<dbReference type="Pfam" id="PF10234">
    <property type="entry name" value="Cluap1"/>
    <property type="match status" value="1"/>
</dbReference>
<evidence type="ECO:0000256" key="2">
    <source>
        <dbReference type="ARBA" id="ARBA00008340"/>
    </source>
</evidence>
<dbReference type="InterPro" id="IPR019366">
    <property type="entry name" value="Clusterin-associated_protein-1"/>
</dbReference>
<name>A0AAJ6ZBA2_PAPXU</name>
<feature type="region of interest" description="Disordered" evidence="8">
    <location>
        <begin position="305"/>
        <end position="407"/>
    </location>
</feature>
<accession>A0AAJ6ZBA2</accession>
<keyword evidence="6" id="KW-0966">Cell projection</keyword>
<evidence type="ECO:0000313" key="9">
    <source>
        <dbReference type="RefSeq" id="XP_013168996.1"/>
    </source>
</evidence>
<dbReference type="GO" id="GO:0030992">
    <property type="term" value="C:intraciliary transport particle B"/>
    <property type="evidence" value="ECO:0007669"/>
    <property type="project" value="TreeGrafter"/>
</dbReference>
<evidence type="ECO:0000256" key="7">
    <source>
        <dbReference type="SAM" id="Coils"/>
    </source>
</evidence>
<organism evidence="9">
    <name type="scientific">Papilio xuthus</name>
    <name type="common">Asian swallowtail butterfly</name>
    <dbReference type="NCBI Taxonomy" id="66420"/>
    <lineage>
        <taxon>Eukaryota</taxon>
        <taxon>Metazoa</taxon>
        <taxon>Ecdysozoa</taxon>
        <taxon>Arthropoda</taxon>
        <taxon>Hexapoda</taxon>
        <taxon>Insecta</taxon>
        <taxon>Pterygota</taxon>
        <taxon>Neoptera</taxon>
        <taxon>Endopterygota</taxon>
        <taxon>Lepidoptera</taxon>
        <taxon>Glossata</taxon>
        <taxon>Ditrysia</taxon>
        <taxon>Papilionoidea</taxon>
        <taxon>Papilionidae</taxon>
        <taxon>Papilioninae</taxon>
        <taxon>Papilio</taxon>
    </lineage>
</organism>
<feature type="region of interest" description="Disordered" evidence="8">
    <location>
        <begin position="422"/>
        <end position="463"/>
    </location>
</feature>
<dbReference type="AlphaFoldDB" id="A0AAJ6ZBA2"/>
<evidence type="ECO:0000256" key="1">
    <source>
        <dbReference type="ARBA" id="ARBA00004138"/>
    </source>
</evidence>
<feature type="coiled-coil region" evidence="7">
    <location>
        <begin position="263"/>
        <end position="298"/>
    </location>
</feature>
<evidence type="ECO:0000256" key="3">
    <source>
        <dbReference type="ARBA" id="ARBA00022794"/>
    </source>
</evidence>
<keyword evidence="4 7" id="KW-0175">Coiled coil</keyword>
<evidence type="ECO:0000256" key="5">
    <source>
        <dbReference type="ARBA" id="ARBA00023069"/>
    </source>
</evidence>
<evidence type="ECO:0000256" key="4">
    <source>
        <dbReference type="ARBA" id="ARBA00023054"/>
    </source>
</evidence>
<dbReference type="KEGG" id="pxu:106118795"/>
<dbReference type="CTD" id="23059"/>
<keyword evidence="5" id="KW-0969">Cilium</keyword>
<proteinExistence type="inferred from homology"/>
<dbReference type="PANTHER" id="PTHR21547">
    <property type="entry name" value="CLUSTERIN ASSOCIATED PROTEIN 1"/>
    <property type="match status" value="1"/>
</dbReference>
<feature type="compositionally biased region" description="Basic and acidic residues" evidence="8">
    <location>
        <begin position="391"/>
        <end position="400"/>
    </location>
</feature>
<dbReference type="GO" id="GO:0060271">
    <property type="term" value="P:cilium assembly"/>
    <property type="evidence" value="ECO:0007669"/>
    <property type="project" value="TreeGrafter"/>
</dbReference>
<protein>
    <submittedName>
        <fullName evidence="9">Clusterin-associated protein 1 homolog</fullName>
    </submittedName>
</protein>
<dbReference type="GO" id="GO:0005815">
    <property type="term" value="C:microtubule organizing center"/>
    <property type="evidence" value="ECO:0007669"/>
    <property type="project" value="TreeGrafter"/>
</dbReference>
<feature type="compositionally biased region" description="Basic and acidic residues" evidence="8">
    <location>
        <begin position="357"/>
        <end position="369"/>
    </location>
</feature>
<dbReference type="GO" id="GO:0005929">
    <property type="term" value="C:cilium"/>
    <property type="evidence" value="ECO:0007669"/>
    <property type="project" value="UniProtKB-SubCell"/>
</dbReference>
<evidence type="ECO:0000256" key="6">
    <source>
        <dbReference type="ARBA" id="ARBA00023273"/>
    </source>
</evidence>
<evidence type="ECO:0000256" key="8">
    <source>
        <dbReference type="SAM" id="MobiDB-lite"/>
    </source>
</evidence>
<feature type="compositionally biased region" description="Gly residues" evidence="8">
    <location>
        <begin position="428"/>
        <end position="443"/>
    </location>
</feature>